<feature type="compositionally biased region" description="Basic residues" evidence="1">
    <location>
        <begin position="21"/>
        <end position="33"/>
    </location>
</feature>
<dbReference type="OrthoDB" id="10655179at2759"/>
<keyword evidence="3" id="KW-1185">Reference proteome</keyword>
<dbReference type="EMBL" id="JANBUM010000419">
    <property type="protein sequence ID" value="KAJ2777383.1"/>
    <property type="molecule type" value="Genomic_DNA"/>
</dbReference>
<accession>A0A9W8LFZ2</accession>
<feature type="region of interest" description="Disordered" evidence="1">
    <location>
        <begin position="1"/>
        <end position="112"/>
    </location>
</feature>
<evidence type="ECO:0000313" key="2">
    <source>
        <dbReference type="EMBL" id="KAJ2777383.1"/>
    </source>
</evidence>
<feature type="region of interest" description="Disordered" evidence="1">
    <location>
        <begin position="219"/>
        <end position="254"/>
    </location>
</feature>
<sequence>MTQQQPEPNISPGTAQEQQRKQRNRERALRRRQRETSEERQRRQQTERQRAALRRQTESPAEREQRKRSGRMRAKRRRENETAEEKMRRREANRLRMAERRRAERERTADAMPSTAAAPMPLGIVAAQGVTPPEVFAASASSEGRFTAALTSCPLPDMHTGLLSMPPVHSLPLVAMPAVAASAETVGRGVPARFHHFDHSAQDLPPHMAVSLQHTHQPLQLPQPLPQPLSHPHPSQPQHQQQQPHYPQHPSNANHFHFYYPQQR</sequence>
<organism evidence="2 3">
    <name type="scientific">Coemansia interrupta</name>
    <dbReference type="NCBI Taxonomy" id="1126814"/>
    <lineage>
        <taxon>Eukaryota</taxon>
        <taxon>Fungi</taxon>
        <taxon>Fungi incertae sedis</taxon>
        <taxon>Zoopagomycota</taxon>
        <taxon>Kickxellomycotina</taxon>
        <taxon>Kickxellomycetes</taxon>
        <taxon>Kickxellales</taxon>
        <taxon>Kickxellaceae</taxon>
        <taxon>Coemansia</taxon>
    </lineage>
</organism>
<feature type="compositionally biased region" description="Basic residues" evidence="1">
    <location>
        <begin position="68"/>
        <end position="77"/>
    </location>
</feature>
<reference evidence="2" key="1">
    <citation type="submission" date="2022-07" db="EMBL/GenBank/DDBJ databases">
        <title>Phylogenomic reconstructions and comparative analyses of Kickxellomycotina fungi.</title>
        <authorList>
            <person name="Reynolds N.K."/>
            <person name="Stajich J.E."/>
            <person name="Barry K."/>
            <person name="Grigoriev I.V."/>
            <person name="Crous P."/>
            <person name="Smith M.E."/>
        </authorList>
    </citation>
    <scope>NUCLEOTIDE SEQUENCE</scope>
    <source>
        <strain evidence="2">BCRC 34489</strain>
    </source>
</reference>
<feature type="compositionally biased region" description="Basic and acidic residues" evidence="1">
    <location>
        <begin position="34"/>
        <end position="67"/>
    </location>
</feature>
<comment type="caution">
    <text evidence="2">The sequence shown here is derived from an EMBL/GenBank/DDBJ whole genome shotgun (WGS) entry which is preliminary data.</text>
</comment>
<evidence type="ECO:0000256" key="1">
    <source>
        <dbReference type="SAM" id="MobiDB-lite"/>
    </source>
</evidence>
<dbReference type="AlphaFoldDB" id="A0A9W8LFZ2"/>
<name>A0A9W8LFZ2_9FUNG</name>
<gene>
    <name evidence="2" type="ORF">GGI15_004520</name>
</gene>
<feature type="compositionally biased region" description="Polar residues" evidence="1">
    <location>
        <begin position="1"/>
        <end position="15"/>
    </location>
</feature>
<feature type="compositionally biased region" description="Pro residues" evidence="1">
    <location>
        <begin position="221"/>
        <end position="235"/>
    </location>
</feature>
<feature type="compositionally biased region" description="Low complexity" evidence="1">
    <location>
        <begin position="236"/>
        <end position="251"/>
    </location>
</feature>
<feature type="compositionally biased region" description="Basic and acidic residues" evidence="1">
    <location>
        <begin position="78"/>
        <end position="109"/>
    </location>
</feature>
<proteinExistence type="predicted"/>
<dbReference type="Proteomes" id="UP001140172">
    <property type="component" value="Unassembled WGS sequence"/>
</dbReference>
<evidence type="ECO:0000313" key="3">
    <source>
        <dbReference type="Proteomes" id="UP001140172"/>
    </source>
</evidence>
<protein>
    <submittedName>
        <fullName evidence="2">Uncharacterized protein</fullName>
    </submittedName>
</protein>